<feature type="coiled-coil region" evidence="13">
    <location>
        <begin position="264"/>
        <end position="298"/>
    </location>
</feature>
<evidence type="ECO:0000256" key="9">
    <source>
        <dbReference type="ARBA" id="ARBA00023065"/>
    </source>
</evidence>
<keyword evidence="4" id="KW-1003">Cell membrane</keyword>
<dbReference type="GO" id="GO:0030171">
    <property type="term" value="F:voltage-gated proton channel activity"/>
    <property type="evidence" value="ECO:0007669"/>
    <property type="project" value="InterPro"/>
</dbReference>
<evidence type="ECO:0000313" key="19">
    <source>
        <dbReference type="Proteomes" id="UP000663882"/>
    </source>
</evidence>
<dbReference type="EMBL" id="CAJNOU010001425">
    <property type="protein sequence ID" value="CAF1202289.1"/>
    <property type="molecule type" value="Genomic_DNA"/>
</dbReference>
<dbReference type="EMBL" id="CAJNOO010001088">
    <property type="protein sequence ID" value="CAF1093582.1"/>
    <property type="molecule type" value="Genomic_DNA"/>
</dbReference>
<keyword evidence="3" id="KW-0813">Transport</keyword>
<reference evidence="17" key="1">
    <citation type="submission" date="2021-02" db="EMBL/GenBank/DDBJ databases">
        <authorList>
            <person name="Nowell W R."/>
        </authorList>
    </citation>
    <scope>NUCLEOTIDE SEQUENCE</scope>
</reference>
<keyword evidence="9" id="KW-0406">Ion transport</keyword>
<evidence type="ECO:0000256" key="7">
    <source>
        <dbReference type="ARBA" id="ARBA00022989"/>
    </source>
</evidence>
<keyword evidence="8 13" id="KW-0175">Coiled coil</keyword>
<evidence type="ECO:0000256" key="15">
    <source>
        <dbReference type="SAM" id="Phobius"/>
    </source>
</evidence>
<evidence type="ECO:0000256" key="10">
    <source>
        <dbReference type="ARBA" id="ARBA00023136"/>
    </source>
</evidence>
<keyword evidence="10 15" id="KW-0472">Membrane</keyword>
<keyword evidence="7 15" id="KW-1133">Transmembrane helix</keyword>
<dbReference type="InterPro" id="IPR027359">
    <property type="entry name" value="Volt_channel_dom_sf"/>
</dbReference>
<evidence type="ECO:0000256" key="2">
    <source>
        <dbReference type="ARBA" id="ARBA00015897"/>
    </source>
</evidence>
<keyword evidence="11" id="KW-0407">Ion channel</keyword>
<comment type="subcellular location">
    <subcellularLocation>
        <location evidence="1">Cell membrane</location>
        <topology evidence="1">Multi-pass membrane protein</topology>
    </subcellularLocation>
</comment>
<dbReference type="InterPro" id="IPR005821">
    <property type="entry name" value="Ion_trans_dom"/>
</dbReference>
<dbReference type="PANTHER" id="PTHR46480">
    <property type="entry name" value="F20B24.22"/>
    <property type="match status" value="1"/>
</dbReference>
<dbReference type="Proteomes" id="UP000663889">
    <property type="component" value="Unassembled WGS sequence"/>
</dbReference>
<evidence type="ECO:0000256" key="13">
    <source>
        <dbReference type="SAM" id="Coils"/>
    </source>
</evidence>
<evidence type="ECO:0000256" key="1">
    <source>
        <dbReference type="ARBA" id="ARBA00004651"/>
    </source>
</evidence>
<dbReference type="AlphaFoldDB" id="A0A814NQI3"/>
<evidence type="ECO:0000256" key="12">
    <source>
        <dbReference type="ARBA" id="ARBA00031989"/>
    </source>
</evidence>
<evidence type="ECO:0000256" key="5">
    <source>
        <dbReference type="ARBA" id="ARBA00022692"/>
    </source>
</evidence>
<feature type="domain" description="Ion transport" evidence="16">
    <location>
        <begin position="110"/>
        <end position="260"/>
    </location>
</feature>
<evidence type="ECO:0000313" key="18">
    <source>
        <dbReference type="EMBL" id="CAF1202289.1"/>
    </source>
</evidence>
<protein>
    <recommendedName>
        <fullName evidence="2">Voltage-gated hydrogen channel 1</fullName>
    </recommendedName>
    <alternativeName>
        <fullName evidence="12">Hydrogen voltage-gated channel 1</fullName>
    </alternativeName>
</protein>
<evidence type="ECO:0000256" key="4">
    <source>
        <dbReference type="ARBA" id="ARBA00022475"/>
    </source>
</evidence>
<evidence type="ECO:0000256" key="3">
    <source>
        <dbReference type="ARBA" id="ARBA00022448"/>
    </source>
</evidence>
<organism evidence="17 19">
    <name type="scientific">Rotaria sordida</name>
    <dbReference type="NCBI Taxonomy" id="392033"/>
    <lineage>
        <taxon>Eukaryota</taxon>
        <taxon>Metazoa</taxon>
        <taxon>Spiralia</taxon>
        <taxon>Gnathifera</taxon>
        <taxon>Rotifera</taxon>
        <taxon>Eurotatoria</taxon>
        <taxon>Bdelloidea</taxon>
        <taxon>Philodinida</taxon>
        <taxon>Philodinidae</taxon>
        <taxon>Rotaria</taxon>
    </lineage>
</organism>
<dbReference type="Gene3D" id="1.20.120.350">
    <property type="entry name" value="Voltage-gated potassium channels. Chain C"/>
    <property type="match status" value="1"/>
</dbReference>
<dbReference type="SUPFAM" id="SSF81324">
    <property type="entry name" value="Voltage-gated potassium channels"/>
    <property type="match status" value="1"/>
</dbReference>
<feature type="transmembrane region" description="Helical" evidence="15">
    <location>
        <begin position="172"/>
        <end position="195"/>
    </location>
</feature>
<comment type="caution">
    <text evidence="17">The sequence shown here is derived from an EMBL/GenBank/DDBJ whole genome shotgun (WGS) entry which is preliminary data.</text>
</comment>
<dbReference type="GO" id="GO:0005886">
    <property type="term" value="C:plasma membrane"/>
    <property type="evidence" value="ECO:0007669"/>
    <property type="project" value="UniProtKB-SubCell"/>
</dbReference>
<keyword evidence="6" id="KW-0851">Voltage-gated channel</keyword>
<evidence type="ECO:0000256" key="11">
    <source>
        <dbReference type="ARBA" id="ARBA00023303"/>
    </source>
</evidence>
<accession>A0A814NQI3</accession>
<feature type="transmembrane region" description="Helical" evidence="15">
    <location>
        <begin position="111"/>
        <end position="136"/>
    </location>
</feature>
<evidence type="ECO:0000256" key="6">
    <source>
        <dbReference type="ARBA" id="ARBA00022882"/>
    </source>
</evidence>
<evidence type="ECO:0000256" key="8">
    <source>
        <dbReference type="ARBA" id="ARBA00023054"/>
    </source>
</evidence>
<proteinExistence type="predicted"/>
<feature type="region of interest" description="Disordered" evidence="14">
    <location>
        <begin position="1"/>
        <end position="22"/>
    </location>
</feature>
<dbReference type="GO" id="GO:0034702">
    <property type="term" value="C:monoatomic ion channel complex"/>
    <property type="evidence" value="ECO:0007669"/>
    <property type="project" value="UniProtKB-KW"/>
</dbReference>
<dbReference type="Proteomes" id="UP000663882">
    <property type="component" value="Unassembled WGS sequence"/>
</dbReference>
<dbReference type="OrthoDB" id="427456at2759"/>
<name>A0A814NQI3_9BILA</name>
<evidence type="ECO:0000259" key="16">
    <source>
        <dbReference type="Pfam" id="PF00520"/>
    </source>
</evidence>
<dbReference type="Pfam" id="PF00520">
    <property type="entry name" value="Ion_trans"/>
    <property type="match status" value="1"/>
</dbReference>
<evidence type="ECO:0000313" key="17">
    <source>
        <dbReference type="EMBL" id="CAF1093582.1"/>
    </source>
</evidence>
<sequence>MTTSTASNPDDNKKINGKMTTQGNSIALQLSSVKKSREMKNNQIRRARVNSRSSKGELRLAIMIREMRKKTALEEEKEEVAADEEEMSSGSFLRRIQQSRRFILHIFNKPAFHYTIIILIIVDLIDVFIDLVFALLSSPCLAEDEMELYNTTIQRSECLLYRSSALIGGEHFLYYVSLIILSIFVLEISVSFYAFGWRRYIKPLFLLDACIVLVSLILEIYFHFSNFNKSGRTASAFVILRLWKIVRALHAVAHSISLRNRLIVEKIQQAFDIVREENDEANEELEKQQIKIEYLMESLQTTGTKVTHEQLDKYVKTKHRQRKYVTTF</sequence>
<keyword evidence="5 15" id="KW-0812">Transmembrane</keyword>
<feature type="transmembrane region" description="Helical" evidence="15">
    <location>
        <begin position="204"/>
        <end position="224"/>
    </location>
</feature>
<dbReference type="InterPro" id="IPR031846">
    <property type="entry name" value="Hvcn1"/>
</dbReference>
<gene>
    <name evidence="17" type="ORF">RFH988_LOCUS18936</name>
    <name evidence="18" type="ORF">SEV965_LOCUS21214</name>
</gene>
<evidence type="ECO:0000256" key="14">
    <source>
        <dbReference type="SAM" id="MobiDB-lite"/>
    </source>
</evidence>
<dbReference type="PANTHER" id="PTHR46480:SF1">
    <property type="entry name" value="VOLTAGE-GATED HYDROGEN CHANNEL 1"/>
    <property type="match status" value="1"/>
</dbReference>